<dbReference type="GeneID" id="31362180"/>
<evidence type="ECO:0000256" key="2">
    <source>
        <dbReference type="SAM" id="SignalP"/>
    </source>
</evidence>
<keyword evidence="1" id="KW-0472">Membrane</keyword>
<keyword evidence="2" id="KW-0732">Signal</keyword>
<dbReference type="AlphaFoldDB" id="D3BFG4"/>
<keyword evidence="4" id="KW-1185">Reference proteome</keyword>
<feature type="chain" id="PRO_5003041626" evidence="2">
    <location>
        <begin position="29"/>
        <end position="484"/>
    </location>
</feature>
<feature type="transmembrane region" description="Helical" evidence="1">
    <location>
        <begin position="434"/>
        <end position="457"/>
    </location>
</feature>
<proteinExistence type="predicted"/>
<keyword evidence="1" id="KW-0812">Transmembrane</keyword>
<dbReference type="InParanoid" id="D3BFG4"/>
<dbReference type="EMBL" id="ADBJ01000031">
    <property type="protein sequence ID" value="EFA79878.1"/>
    <property type="molecule type" value="Genomic_DNA"/>
</dbReference>
<comment type="caution">
    <text evidence="3">The sequence shown here is derived from an EMBL/GenBank/DDBJ whole genome shotgun (WGS) entry which is preliminary data.</text>
</comment>
<accession>D3BFG4</accession>
<evidence type="ECO:0000313" key="4">
    <source>
        <dbReference type="Proteomes" id="UP000001396"/>
    </source>
</evidence>
<evidence type="ECO:0000256" key="1">
    <source>
        <dbReference type="SAM" id="Phobius"/>
    </source>
</evidence>
<name>D3BFG4_HETP5</name>
<keyword evidence="1" id="KW-1133">Transmembrane helix</keyword>
<sequence>MYQYNLNISNIILLLGIFSIVIVTTTSAASSIKSVDAKTAIINNNNNRNGNNSVEIYFNSEIDCGEIVDRFSSNSNTSISTLAVSSISVVGDVTLFVVNNETQASSIDLASGATLELQDNTIVRATNITIDANSTLLVYEGGSLFVDNLHVDNQAPDPVSLGTWSAMTVEQSLSAPLITIGTNSMLTLTGTAKITQKLAMDPTATLVLSHFVDLYVGGASQLSEMSGTLWKDSIIQLDNTVSINNLNIQQNTSNSGSSTMSLVIEIVGEDITFGTASINNTDIYIAPNASLTVLNQCQVGPLGGISIDGYLYAEPNSNNAKTSVVVGTAGLVLKSHSSKFYAGASVNIGVLPGVNVTFITVTGDVVLEGGLYFSVDAAITPSTSINLIGAKQIEGKFEVTQVLNGGVSNRAYQTIYYEKMVTIKFNKEDAPDLALWKIFVIILGAIGGIFIGSFIIIKIVRACKSNNTADNKDNYSQLSDSSRE</sequence>
<dbReference type="Proteomes" id="UP000001396">
    <property type="component" value="Unassembled WGS sequence"/>
</dbReference>
<feature type="signal peptide" evidence="2">
    <location>
        <begin position="1"/>
        <end position="28"/>
    </location>
</feature>
<evidence type="ECO:0000313" key="3">
    <source>
        <dbReference type="EMBL" id="EFA79878.1"/>
    </source>
</evidence>
<protein>
    <submittedName>
        <fullName evidence="3">Uncharacterized protein</fullName>
    </submittedName>
</protein>
<gene>
    <name evidence="3" type="ORF">PPL_06698</name>
</gene>
<dbReference type="RefSeq" id="XP_020431999.1">
    <property type="nucleotide sequence ID" value="XM_020577551.1"/>
</dbReference>
<reference evidence="3 4" key="1">
    <citation type="journal article" date="2011" name="Genome Res.">
        <title>Phylogeny-wide analysis of social amoeba genomes highlights ancient origins for complex intercellular communication.</title>
        <authorList>
            <person name="Heidel A.J."/>
            <person name="Lawal H.M."/>
            <person name="Felder M."/>
            <person name="Schilde C."/>
            <person name="Helps N.R."/>
            <person name="Tunggal B."/>
            <person name="Rivero F."/>
            <person name="John U."/>
            <person name="Schleicher M."/>
            <person name="Eichinger L."/>
            <person name="Platzer M."/>
            <person name="Noegel A.A."/>
            <person name="Schaap P."/>
            <person name="Gloeckner G."/>
        </authorList>
    </citation>
    <scope>NUCLEOTIDE SEQUENCE [LARGE SCALE GENOMIC DNA]</scope>
    <source>
        <strain evidence="4">ATCC 26659 / Pp 5 / PN500</strain>
    </source>
</reference>
<organism evidence="3 4">
    <name type="scientific">Heterostelium pallidum (strain ATCC 26659 / Pp 5 / PN500)</name>
    <name type="common">Cellular slime mold</name>
    <name type="synonym">Polysphondylium pallidum</name>
    <dbReference type="NCBI Taxonomy" id="670386"/>
    <lineage>
        <taxon>Eukaryota</taxon>
        <taxon>Amoebozoa</taxon>
        <taxon>Evosea</taxon>
        <taxon>Eumycetozoa</taxon>
        <taxon>Dictyostelia</taxon>
        <taxon>Acytosteliales</taxon>
        <taxon>Acytosteliaceae</taxon>
        <taxon>Heterostelium</taxon>
    </lineage>
</organism>